<name>A0A7X5R324_9MICO</name>
<feature type="transmembrane region" description="Helical" evidence="1">
    <location>
        <begin position="133"/>
        <end position="154"/>
    </location>
</feature>
<proteinExistence type="predicted"/>
<accession>A0A7X5R324</accession>
<gene>
    <name evidence="2" type="ORF">FHX76_002552</name>
</gene>
<evidence type="ECO:0000313" key="3">
    <source>
        <dbReference type="Proteomes" id="UP000541033"/>
    </source>
</evidence>
<dbReference type="RefSeq" id="WP_167151137.1">
    <property type="nucleotide sequence ID" value="NZ_JAAMOX010000002.1"/>
</dbReference>
<keyword evidence="3" id="KW-1185">Reference proteome</keyword>
<organism evidence="2 3">
    <name type="scientific">Lysinibacter cavernae</name>
    <dbReference type="NCBI Taxonomy" id="1640652"/>
    <lineage>
        <taxon>Bacteria</taxon>
        <taxon>Bacillati</taxon>
        <taxon>Actinomycetota</taxon>
        <taxon>Actinomycetes</taxon>
        <taxon>Micrococcales</taxon>
        <taxon>Microbacteriaceae</taxon>
        <taxon>Lysinibacter</taxon>
    </lineage>
</organism>
<keyword evidence="1" id="KW-0812">Transmembrane</keyword>
<keyword evidence="1" id="KW-0472">Membrane</keyword>
<evidence type="ECO:0000313" key="2">
    <source>
        <dbReference type="EMBL" id="NIH54656.1"/>
    </source>
</evidence>
<dbReference type="EMBL" id="JAAMOX010000002">
    <property type="protein sequence ID" value="NIH54656.1"/>
    <property type="molecule type" value="Genomic_DNA"/>
</dbReference>
<dbReference type="Proteomes" id="UP000541033">
    <property type="component" value="Unassembled WGS sequence"/>
</dbReference>
<evidence type="ECO:0000256" key="1">
    <source>
        <dbReference type="SAM" id="Phobius"/>
    </source>
</evidence>
<comment type="caution">
    <text evidence="2">The sequence shown here is derived from an EMBL/GenBank/DDBJ whole genome shotgun (WGS) entry which is preliminary data.</text>
</comment>
<reference evidence="2 3" key="1">
    <citation type="submission" date="2020-02" db="EMBL/GenBank/DDBJ databases">
        <title>Sequencing the genomes of 1000 actinobacteria strains.</title>
        <authorList>
            <person name="Klenk H.-P."/>
        </authorList>
    </citation>
    <scope>NUCLEOTIDE SEQUENCE [LARGE SCALE GENOMIC DNA]</scope>
    <source>
        <strain evidence="2 3">DSM 27960</strain>
    </source>
</reference>
<evidence type="ECO:0008006" key="4">
    <source>
        <dbReference type="Google" id="ProtNLM"/>
    </source>
</evidence>
<dbReference type="AlphaFoldDB" id="A0A7X5R324"/>
<keyword evidence="1" id="KW-1133">Transmembrane helix</keyword>
<protein>
    <recommendedName>
        <fullName evidence="4">DNA helicase</fullName>
    </recommendedName>
</protein>
<sequence>MSLSRKRKRELKKLKSYAEDVLNDQKIVLDRAKDVMLEAGVQAKHLSDEYVAPKVNEAYDTVRPTVDRGVRSARQAAETIRRTAAPAVTAALISAVNALEAADSPRARRASDSLVKLGDRAGLKVKQPKRRSAGSFFAIGLGVAAAVGVGYALWQTFRADDELWIAADDAE</sequence>